<evidence type="ECO:0000313" key="1">
    <source>
        <dbReference type="EMBL" id="ALU25154.1"/>
    </source>
</evidence>
<dbReference type="PROSITE" id="PS51257">
    <property type="entry name" value="PROKAR_LIPOPROTEIN"/>
    <property type="match status" value="1"/>
</dbReference>
<organism evidence="1 2">
    <name type="scientific">Myroides odoratimimus</name>
    <dbReference type="NCBI Taxonomy" id="76832"/>
    <lineage>
        <taxon>Bacteria</taxon>
        <taxon>Pseudomonadati</taxon>
        <taxon>Bacteroidota</taxon>
        <taxon>Flavobacteriia</taxon>
        <taxon>Flavobacteriales</taxon>
        <taxon>Flavobacteriaceae</taxon>
        <taxon>Myroides</taxon>
    </lineage>
</organism>
<gene>
    <name evidence="1" type="ORF">AS202_02805</name>
</gene>
<proteinExistence type="predicted"/>
<dbReference type="eggNOG" id="COG0521">
    <property type="taxonomic scope" value="Bacteria"/>
</dbReference>
<dbReference type="SUPFAM" id="SSF48452">
    <property type="entry name" value="TPR-like"/>
    <property type="match status" value="1"/>
</dbReference>
<dbReference type="InterPro" id="IPR041662">
    <property type="entry name" value="SusD-like_2"/>
</dbReference>
<accession>A0A0S7EDF6</accession>
<dbReference type="EMBL" id="CP013690">
    <property type="protein sequence ID" value="ALU25154.1"/>
    <property type="molecule type" value="Genomic_DNA"/>
</dbReference>
<dbReference type="Pfam" id="PF12771">
    <property type="entry name" value="SusD-like_2"/>
    <property type="match status" value="1"/>
</dbReference>
<dbReference type="RefSeq" id="WP_006259582.1">
    <property type="nucleotide sequence ID" value="NZ_BCMQ01000017.1"/>
</dbReference>
<dbReference type="Proteomes" id="UP000069030">
    <property type="component" value="Chromosome"/>
</dbReference>
<reference evidence="1 2" key="1">
    <citation type="journal article" date="2016" name="J. Zhejiang Univ. Sci. B">
        <title>Antibiotic resistance mechanisms of Myroides sp.</title>
        <authorList>
            <person name="Hu S."/>
            <person name="Yuan S."/>
            <person name="Qu H."/>
            <person name="Jiang T."/>
            <person name="Zhou Y."/>
            <person name="Wang M."/>
            <person name="Ming D."/>
        </authorList>
    </citation>
    <scope>NUCLEOTIDE SEQUENCE [LARGE SCALE GENOMIC DNA]</scope>
    <source>
        <strain evidence="1 2">PR63039</strain>
    </source>
</reference>
<dbReference type="AlphaFoldDB" id="A0A0S7EDF6"/>
<sequence>MKIKNIFLGLSATVLLTVSCTSDFEEKNIDPNRLQQISPATLLNPIIYEMASHNMYRSWSHNNHLMQDIVVYPSDVPGMQRYDLSDDVGASSWNAYYRWLKNARDMEYEAVKVADPNYEAMALTLKAWITSNLTDLFGDVPYFEASKGEEKILYPAFDSQEKIYDSLLADLERANSLYDLNRKLVYNPDILYIDSKTYWDDWQKFTNSLHLRLLLRISNKENKNAYQRMLTILNDPDKYPIINDVKSQANLKITGVTPNISPWSRIQDFTLSRKMASFFIDNLNDFNDPRLPLYATEAYRVEGKKKIYIGYKGIPSAFDGSDSQFDYEASTLNNVMAANPTEAPILTYAEVLFIKAELAQKGYLSDAKSYYEQAVKEAITSKGLEMPTNYFTLESTRYNGTLERIMLQKYYALYMNDYQQWFEYKRTGYPKLPKTESMLNDGNMPNRFPYPINIRTQNKGNYEKKVAEMGGDNINYKMWWQN</sequence>
<name>A0A0S7EDF6_9FLAO</name>
<protein>
    <submittedName>
        <fullName evidence="1">Uncharacterized protein</fullName>
    </submittedName>
</protein>
<dbReference type="Gene3D" id="1.25.40.390">
    <property type="match status" value="1"/>
</dbReference>
<dbReference type="KEGG" id="mod:AS202_02805"/>
<evidence type="ECO:0000313" key="2">
    <source>
        <dbReference type="Proteomes" id="UP000069030"/>
    </source>
</evidence>
<dbReference type="InterPro" id="IPR011990">
    <property type="entry name" value="TPR-like_helical_dom_sf"/>
</dbReference>